<keyword evidence="7" id="KW-1185">Reference proteome</keyword>
<sequence>MSPLHRAEGDDAPASGTAAPIVSAPAGTIRGLVEGGTAVFRGIPYADPPVGELRWLAPRRRAPFDGVFDATRWGATPQRRPFADVTTIPEPTIPGDDVLTLNVFTAPDRLLAGAEPLPVMVWIHGGGYTAGSAASPWYDGSAFVRDGVVVVTIAYRVAFDGFGWLPGVVADRGLLDWICALEWVRDNIRAFGGDPERVTIAGQSAGGGAVLCLLATEAAQPLFARAMSLSGIDEIITPEHAEQLTRSFAAHLGIEATPDAFGALSDAALQAASAEWRAASGELLLAYAPTTPRLPEGLAVTGLDTPLVLGSTTDEFGAFQVAEGVSATDAMFRSTCVRVARARAGASAGTWLYSFEWVSPVTGGATHCIDLPFVFDVLAESHVAGTLGATPEGLAAVRHADAVAFVRGESPSWAPAVGTLADEVRVYDTVSTVGHGQYATAIALVDAR</sequence>
<evidence type="ECO:0000313" key="7">
    <source>
        <dbReference type="Proteomes" id="UP000479756"/>
    </source>
</evidence>
<dbReference type="Proteomes" id="UP000479756">
    <property type="component" value="Unassembled WGS sequence"/>
</dbReference>
<dbReference type="SUPFAM" id="SSF53474">
    <property type="entry name" value="alpha/beta-Hydrolases"/>
    <property type="match status" value="1"/>
</dbReference>
<dbReference type="PANTHER" id="PTHR11559">
    <property type="entry name" value="CARBOXYLESTERASE"/>
    <property type="match status" value="1"/>
</dbReference>
<dbReference type="RefSeq" id="WP_163472673.1">
    <property type="nucleotide sequence ID" value="NZ_JAAGWZ010000002.1"/>
</dbReference>
<evidence type="ECO:0000313" key="6">
    <source>
        <dbReference type="EMBL" id="NEM90976.1"/>
    </source>
</evidence>
<evidence type="ECO:0000256" key="2">
    <source>
        <dbReference type="ARBA" id="ARBA00022801"/>
    </source>
</evidence>
<evidence type="ECO:0000256" key="3">
    <source>
        <dbReference type="RuleBase" id="RU361235"/>
    </source>
</evidence>
<comment type="caution">
    <text evidence="6">The sequence shown here is derived from an EMBL/GenBank/DDBJ whole genome shotgun (WGS) entry which is preliminary data.</text>
</comment>
<dbReference type="PROSITE" id="PS00122">
    <property type="entry name" value="CARBOXYLESTERASE_B_1"/>
    <property type="match status" value="1"/>
</dbReference>
<dbReference type="AlphaFoldDB" id="A0A7C9TPU3"/>
<reference evidence="6 7" key="1">
    <citation type="journal article" date="2014" name="Int. J. Syst. Evol. Microbiol.">
        <title>Description of Galbitalea soli gen. nov., sp. nov., and Frondihabitans sucicola sp. nov.</title>
        <authorList>
            <person name="Kim S.J."/>
            <person name="Lim J.M."/>
            <person name="Ahn J.H."/>
            <person name="Weon H.Y."/>
            <person name="Hamada M."/>
            <person name="Suzuki K."/>
            <person name="Ahn T.Y."/>
            <person name="Kwon S.W."/>
        </authorList>
    </citation>
    <scope>NUCLEOTIDE SEQUENCE [LARGE SCALE GENOMIC DNA]</scope>
    <source>
        <strain evidence="6 7">NBRC 108727</strain>
    </source>
</reference>
<gene>
    <name evidence="6" type="ORF">G3T37_06360</name>
</gene>
<dbReference type="InterPro" id="IPR029058">
    <property type="entry name" value="AB_hydrolase_fold"/>
</dbReference>
<keyword evidence="2 3" id="KW-0378">Hydrolase</keyword>
<comment type="similarity">
    <text evidence="1 3">Belongs to the type-B carboxylesterase/lipase family.</text>
</comment>
<evidence type="ECO:0000259" key="5">
    <source>
        <dbReference type="Pfam" id="PF00135"/>
    </source>
</evidence>
<dbReference type="InterPro" id="IPR002018">
    <property type="entry name" value="CarbesteraseB"/>
</dbReference>
<proteinExistence type="inferred from homology"/>
<name>A0A7C9TPU3_9MICO</name>
<evidence type="ECO:0000256" key="1">
    <source>
        <dbReference type="ARBA" id="ARBA00005964"/>
    </source>
</evidence>
<dbReference type="InterPro" id="IPR050309">
    <property type="entry name" value="Type-B_Carboxylest/Lipase"/>
</dbReference>
<dbReference type="Pfam" id="PF00135">
    <property type="entry name" value="COesterase"/>
    <property type="match status" value="1"/>
</dbReference>
<accession>A0A7C9TPU3</accession>
<evidence type="ECO:0000256" key="4">
    <source>
        <dbReference type="SAM" id="MobiDB-lite"/>
    </source>
</evidence>
<feature type="region of interest" description="Disordered" evidence="4">
    <location>
        <begin position="1"/>
        <end position="20"/>
    </location>
</feature>
<dbReference type="GO" id="GO:0016787">
    <property type="term" value="F:hydrolase activity"/>
    <property type="evidence" value="ECO:0007669"/>
    <property type="project" value="UniProtKB-KW"/>
</dbReference>
<dbReference type="Gene3D" id="3.40.50.1820">
    <property type="entry name" value="alpha/beta hydrolase"/>
    <property type="match status" value="2"/>
</dbReference>
<dbReference type="EMBL" id="JAAGWZ010000002">
    <property type="protein sequence ID" value="NEM90976.1"/>
    <property type="molecule type" value="Genomic_DNA"/>
</dbReference>
<organism evidence="6 7">
    <name type="scientific">Galbitalea soli</name>
    <dbReference type="NCBI Taxonomy" id="1268042"/>
    <lineage>
        <taxon>Bacteria</taxon>
        <taxon>Bacillati</taxon>
        <taxon>Actinomycetota</taxon>
        <taxon>Actinomycetes</taxon>
        <taxon>Micrococcales</taxon>
        <taxon>Microbacteriaceae</taxon>
        <taxon>Galbitalea</taxon>
    </lineage>
</organism>
<protein>
    <recommendedName>
        <fullName evidence="3">Carboxylic ester hydrolase</fullName>
        <ecNumber evidence="3">3.1.1.-</ecNumber>
    </recommendedName>
</protein>
<dbReference type="InterPro" id="IPR019826">
    <property type="entry name" value="Carboxylesterase_B_AS"/>
</dbReference>
<dbReference type="EC" id="3.1.1.-" evidence="3"/>
<feature type="domain" description="Carboxylesterase type B" evidence="5">
    <location>
        <begin position="19"/>
        <end position="319"/>
    </location>
</feature>